<evidence type="ECO:0000313" key="4">
    <source>
        <dbReference type="Proteomes" id="UP000824890"/>
    </source>
</evidence>
<feature type="domain" description="RRM" evidence="2">
    <location>
        <begin position="390"/>
        <end position="458"/>
    </location>
</feature>
<dbReference type="InterPro" id="IPR000504">
    <property type="entry name" value="RRM_dom"/>
</dbReference>
<protein>
    <recommendedName>
        <fullName evidence="2">RRM domain-containing protein</fullName>
    </recommendedName>
</protein>
<dbReference type="Gene3D" id="3.30.70.330">
    <property type="match status" value="3"/>
</dbReference>
<gene>
    <name evidence="3" type="ORF">HID58_050282</name>
</gene>
<proteinExistence type="predicted"/>
<name>A0ABQ8A5U3_BRANA</name>
<dbReference type="SUPFAM" id="SSF54928">
    <property type="entry name" value="RNA-binding domain, RBD"/>
    <property type="match status" value="4"/>
</dbReference>
<keyword evidence="1" id="KW-0694">RNA-binding</keyword>
<dbReference type="PANTHER" id="PTHR23236:SF103">
    <property type="entry name" value="RNA-BINDING (RRM_RBD_RNP MOTIFS) FAMILY PROTEIN"/>
    <property type="match status" value="1"/>
</dbReference>
<feature type="domain" description="RRM" evidence="2">
    <location>
        <begin position="145"/>
        <end position="214"/>
    </location>
</feature>
<evidence type="ECO:0000256" key="1">
    <source>
        <dbReference type="ARBA" id="ARBA00022884"/>
    </source>
</evidence>
<dbReference type="InterPro" id="IPR012677">
    <property type="entry name" value="Nucleotide-bd_a/b_plait_sf"/>
</dbReference>
<dbReference type="Pfam" id="PF00076">
    <property type="entry name" value="RRM_1"/>
    <property type="match status" value="2"/>
</dbReference>
<dbReference type="EMBL" id="JAGKQM010000013">
    <property type="protein sequence ID" value="KAH0887853.1"/>
    <property type="molecule type" value="Genomic_DNA"/>
</dbReference>
<dbReference type="SMART" id="SM00360">
    <property type="entry name" value="RRM"/>
    <property type="match status" value="3"/>
</dbReference>
<comment type="caution">
    <text evidence="3">The sequence shown here is derived from an EMBL/GenBank/DDBJ whole genome shotgun (WGS) entry which is preliminary data.</text>
</comment>
<accession>A0ABQ8A5U3</accession>
<evidence type="ECO:0000259" key="2">
    <source>
        <dbReference type="SMART" id="SM00360"/>
    </source>
</evidence>
<dbReference type="InterPro" id="IPR035979">
    <property type="entry name" value="RBD_domain_sf"/>
</dbReference>
<feature type="domain" description="RRM" evidence="2">
    <location>
        <begin position="281"/>
        <end position="357"/>
    </location>
</feature>
<evidence type="ECO:0000313" key="3">
    <source>
        <dbReference type="EMBL" id="KAH0887853.1"/>
    </source>
</evidence>
<organism evidence="3 4">
    <name type="scientific">Brassica napus</name>
    <name type="common">Rape</name>
    <dbReference type="NCBI Taxonomy" id="3708"/>
    <lineage>
        <taxon>Eukaryota</taxon>
        <taxon>Viridiplantae</taxon>
        <taxon>Streptophyta</taxon>
        <taxon>Embryophyta</taxon>
        <taxon>Tracheophyta</taxon>
        <taxon>Spermatophyta</taxon>
        <taxon>Magnoliopsida</taxon>
        <taxon>eudicotyledons</taxon>
        <taxon>Gunneridae</taxon>
        <taxon>Pentapetalae</taxon>
        <taxon>rosids</taxon>
        <taxon>malvids</taxon>
        <taxon>Brassicales</taxon>
        <taxon>Brassicaceae</taxon>
        <taxon>Brassiceae</taxon>
        <taxon>Brassica</taxon>
    </lineage>
</organism>
<dbReference type="Proteomes" id="UP000824890">
    <property type="component" value="Unassembled WGS sequence"/>
</dbReference>
<sequence length="493" mass="54643">MERSESSSRVSAPYTGKRTLYGDKYVDVMKSYYDYVKSRIRIGVEGYSTSLKPIDLYRALESLFKTCGEVHNIQIRRDPVTNALQRSCIVILRGEGAGDKALQLNGSDIGGNCRYEFAFRTHTGLSTDVLAARSVAHNRRKRSEGISVTGYDTSLTKDDLKNALTNHFSTCGEITDDVFVLNSRALVYFYGLGSNNRAVQLSGTDLGGCTLVVKALPYPKPKVHGEIRTFFSYDRFSQRLDGEIRIFFSGFCSVHGKRTLYGDKYVDVMKSHYDYYKSRIRIGVEGYSTSLKPIDLYRALESLFKTCGEVHNIQIRRDPVTNALQRSCIVILRGEGAGDKALQLNGSDIGGSKIVVTSLPPELSELSTGLSTDVLAARSVAHNRRKRSEGISVTGYDTSLTKDDLKNALTNHFSTCGEITDVFVLNSRALVYFYGLGSNNRAVQLSGTDLGGSTLVVKALPYPKPKGSAWTRLRYRFRSATLSTITGWAHQIM</sequence>
<keyword evidence="4" id="KW-1185">Reference proteome</keyword>
<reference evidence="3 4" key="1">
    <citation type="submission" date="2021-05" db="EMBL/GenBank/DDBJ databases">
        <title>Genome Assembly of Synthetic Allotetraploid Brassica napus Reveals Homoeologous Exchanges between Subgenomes.</title>
        <authorList>
            <person name="Davis J.T."/>
        </authorList>
    </citation>
    <scope>NUCLEOTIDE SEQUENCE [LARGE SCALE GENOMIC DNA]</scope>
    <source>
        <strain evidence="4">cv. Da-Ae</strain>
        <tissue evidence="3">Seedling</tissue>
    </source>
</reference>
<dbReference type="PANTHER" id="PTHR23236">
    <property type="entry name" value="EUKARYOTIC TRANSLATION INITIATION FACTOR 4B/4H"/>
    <property type="match status" value="1"/>
</dbReference>